<dbReference type="InterPro" id="IPR001789">
    <property type="entry name" value="Sig_transdc_resp-reg_receiver"/>
</dbReference>
<sequence>MMGIDPEHILIYLGLLGILIFQATRYRASSRRLTALTRQLSDAERIARIGTVRWDFVRDVVTWSDEYARMLALEPGGVMTGAEFQGMLLPEYEEAVVESERVALEASRKSGRPERREVTYQVRARDGRVLEVEALSELLADDKGTPIHLLSTVRDVTEEARQRRELRESEDKLAAAVRVAELGIFREDFKSGDIYWSDEFHRHVGRPVEAGPVTFSRVMGENGQERLQQRLDELTREATPYHVHRNTVDAVLTRIDGAEINVRVAVELTFDGEGKPHVMSGVLRDVTDEIERENKLKDAVAEAERANEAKTEFLAVMSHELRTPMNGVLGMLGVLEDTPLSPEQREQLSIARSSANALLVILNDILDASKIEAGRLELEEGPFELYGLVRSVIHLYAQKARDKGVLLDSRIAEDIPPWITADSGRIRQVLANLVSNSVKFTEKGSVILEVKRLEPRGDEPLRLRFCVTDTGPGIPAEHQSRVFAKFDQLGASYSNRLVGTGLGLSISRSLVEMMHGEIDFESTEGEGTVFWIDVPVRPAEAHGEASPARPLPELPRMRILVAEDNSTNQIVARAMLDRLGQNTDIVRNGAEAVEALEQFDYDLVLMDVSMPVMDGTAATRRIRELPSKAAQIPIIGLTAHIRPDQQAHFREAGFDEVLTKPLIREQLAMALDRWKDPAARRGEPVETAATAVALQDTAAPASAPEQFEETDDLRARVAGLFSEFGPEVAGDMLRAALSDLDRHLVTLEAETPTVTDEPPRDQRRRALHSVSGISATLGCPGFAARCRALESLDDARAEAPSDFRALTDVIRSFHAELSRLLSDMAPEKLSGEHA</sequence>
<dbReference type="GO" id="GO:0000155">
    <property type="term" value="F:phosphorelay sensor kinase activity"/>
    <property type="evidence" value="ECO:0007669"/>
    <property type="project" value="InterPro"/>
</dbReference>
<dbReference type="InterPro" id="IPR011006">
    <property type="entry name" value="CheY-like_superfamily"/>
</dbReference>
<dbReference type="PANTHER" id="PTHR45339:SF1">
    <property type="entry name" value="HYBRID SIGNAL TRANSDUCTION HISTIDINE KINASE J"/>
    <property type="match status" value="1"/>
</dbReference>
<dbReference type="SMART" id="SM00387">
    <property type="entry name" value="HATPase_c"/>
    <property type="match status" value="1"/>
</dbReference>
<dbReference type="AlphaFoldDB" id="A0A2T6B3Y2"/>
<comment type="subcellular location">
    <subcellularLocation>
        <location evidence="2">Cell membrane</location>
        <topology evidence="2">Multi-pass membrane protein</topology>
    </subcellularLocation>
</comment>
<feature type="domain" description="Response regulatory" evidence="19">
    <location>
        <begin position="558"/>
        <end position="675"/>
    </location>
</feature>
<proteinExistence type="predicted"/>
<keyword evidence="7" id="KW-0812">Transmembrane</keyword>
<evidence type="ECO:0000256" key="17">
    <source>
        <dbReference type="PROSITE-ProRule" id="PRU00169"/>
    </source>
</evidence>
<keyword evidence="13" id="KW-0472">Membrane</keyword>
<dbReference type="GO" id="GO:0005524">
    <property type="term" value="F:ATP binding"/>
    <property type="evidence" value="ECO:0007669"/>
    <property type="project" value="UniProtKB-KW"/>
</dbReference>
<dbReference type="FunFam" id="1.10.287.130:FF:000002">
    <property type="entry name" value="Two-component osmosensing histidine kinase"/>
    <property type="match status" value="1"/>
</dbReference>
<dbReference type="Gene3D" id="1.20.120.160">
    <property type="entry name" value="HPT domain"/>
    <property type="match status" value="1"/>
</dbReference>
<reference evidence="22 23" key="1">
    <citation type="submission" date="2018-04" db="EMBL/GenBank/DDBJ databases">
        <title>Genomic Encyclopedia of Archaeal and Bacterial Type Strains, Phase II (KMG-II): from individual species to whole genera.</title>
        <authorList>
            <person name="Goeker M."/>
        </authorList>
    </citation>
    <scope>NUCLEOTIDE SEQUENCE [LARGE SCALE GENOMIC DNA]</scope>
    <source>
        <strain evidence="22 23">DSM 29329</strain>
    </source>
</reference>
<evidence type="ECO:0000256" key="11">
    <source>
        <dbReference type="ARBA" id="ARBA00022989"/>
    </source>
</evidence>
<dbReference type="InterPro" id="IPR035965">
    <property type="entry name" value="PAS-like_dom_sf"/>
</dbReference>
<evidence type="ECO:0000256" key="13">
    <source>
        <dbReference type="ARBA" id="ARBA00023136"/>
    </source>
</evidence>
<evidence type="ECO:0000259" key="20">
    <source>
        <dbReference type="PROSITE" id="PS50113"/>
    </source>
</evidence>
<dbReference type="SUPFAM" id="SSF55785">
    <property type="entry name" value="PYP-like sensor domain (PAS domain)"/>
    <property type="match status" value="2"/>
</dbReference>
<dbReference type="InterPro" id="IPR005467">
    <property type="entry name" value="His_kinase_dom"/>
</dbReference>
<dbReference type="SMART" id="SM00086">
    <property type="entry name" value="PAC"/>
    <property type="match status" value="2"/>
</dbReference>
<dbReference type="CDD" id="cd00130">
    <property type="entry name" value="PAS"/>
    <property type="match status" value="1"/>
</dbReference>
<dbReference type="RefSeq" id="WP_107974944.1">
    <property type="nucleotide sequence ID" value="NZ_BMEZ01000004.1"/>
</dbReference>
<dbReference type="InterPro" id="IPR036097">
    <property type="entry name" value="HisK_dim/P_sf"/>
</dbReference>
<dbReference type="InterPro" id="IPR008207">
    <property type="entry name" value="Sig_transdc_His_kin_Hpt_dom"/>
</dbReference>
<dbReference type="Gene3D" id="3.30.450.20">
    <property type="entry name" value="PAS domain"/>
    <property type="match status" value="2"/>
</dbReference>
<dbReference type="OrthoDB" id="9801651at2"/>
<evidence type="ECO:0000256" key="10">
    <source>
        <dbReference type="ARBA" id="ARBA00022840"/>
    </source>
</evidence>
<name>A0A2T6B3Y2_9RHOB</name>
<evidence type="ECO:0000256" key="14">
    <source>
        <dbReference type="ARBA" id="ARBA00064003"/>
    </source>
</evidence>
<dbReference type="Pfam" id="PF01627">
    <property type="entry name" value="Hpt"/>
    <property type="match status" value="1"/>
</dbReference>
<evidence type="ECO:0000313" key="23">
    <source>
        <dbReference type="Proteomes" id="UP000244069"/>
    </source>
</evidence>
<dbReference type="GO" id="GO:0005886">
    <property type="term" value="C:plasma membrane"/>
    <property type="evidence" value="ECO:0007669"/>
    <property type="project" value="UniProtKB-SubCell"/>
</dbReference>
<dbReference type="SUPFAM" id="SSF47226">
    <property type="entry name" value="Histidine-containing phosphotransfer domain, HPT domain"/>
    <property type="match status" value="1"/>
</dbReference>
<dbReference type="Pfam" id="PF00512">
    <property type="entry name" value="HisKA"/>
    <property type="match status" value="1"/>
</dbReference>
<protein>
    <recommendedName>
        <fullName evidence="15">Sensory/regulatory protein RpfC</fullName>
        <ecNumber evidence="3">2.7.13.3</ecNumber>
    </recommendedName>
</protein>
<dbReference type="CDD" id="cd00082">
    <property type="entry name" value="HisKA"/>
    <property type="match status" value="1"/>
</dbReference>
<organism evidence="22 23">
    <name type="scientific">Allosediminivita pacifica</name>
    <dbReference type="NCBI Taxonomy" id="1267769"/>
    <lineage>
        <taxon>Bacteria</taxon>
        <taxon>Pseudomonadati</taxon>
        <taxon>Pseudomonadota</taxon>
        <taxon>Alphaproteobacteria</taxon>
        <taxon>Rhodobacterales</taxon>
        <taxon>Paracoccaceae</taxon>
        <taxon>Allosediminivita</taxon>
    </lineage>
</organism>
<keyword evidence="5 17" id="KW-0597">Phosphoprotein</keyword>
<dbReference type="InterPro" id="IPR000014">
    <property type="entry name" value="PAS"/>
</dbReference>
<dbReference type="PANTHER" id="PTHR45339">
    <property type="entry name" value="HYBRID SIGNAL TRANSDUCTION HISTIDINE KINASE J"/>
    <property type="match status" value="1"/>
</dbReference>
<dbReference type="Pfam" id="PF02518">
    <property type="entry name" value="HATPase_c"/>
    <property type="match status" value="1"/>
</dbReference>
<evidence type="ECO:0000256" key="3">
    <source>
        <dbReference type="ARBA" id="ARBA00012438"/>
    </source>
</evidence>
<keyword evidence="23" id="KW-1185">Reference proteome</keyword>
<keyword evidence="9" id="KW-0418">Kinase</keyword>
<dbReference type="EC" id="2.7.13.3" evidence="3"/>
<evidence type="ECO:0000256" key="12">
    <source>
        <dbReference type="ARBA" id="ARBA00023012"/>
    </source>
</evidence>
<keyword evidence="10" id="KW-0067">ATP-binding</keyword>
<feature type="domain" description="HPt" evidence="21">
    <location>
        <begin position="725"/>
        <end position="824"/>
    </location>
</feature>
<gene>
    <name evidence="22" type="ORF">C8N44_10488</name>
</gene>
<dbReference type="Gene3D" id="1.10.287.130">
    <property type="match status" value="1"/>
</dbReference>
<dbReference type="InterPro" id="IPR003594">
    <property type="entry name" value="HATPase_dom"/>
</dbReference>
<keyword evidence="12" id="KW-0902">Two-component regulatory system</keyword>
<dbReference type="InterPro" id="IPR001610">
    <property type="entry name" value="PAC"/>
</dbReference>
<dbReference type="SUPFAM" id="SSF52172">
    <property type="entry name" value="CheY-like"/>
    <property type="match status" value="1"/>
</dbReference>
<feature type="modified residue" description="4-aspartylphosphate" evidence="17">
    <location>
        <position position="607"/>
    </location>
</feature>
<dbReference type="NCBIfam" id="TIGR00229">
    <property type="entry name" value="sensory_box"/>
    <property type="match status" value="2"/>
</dbReference>
<dbReference type="PROSITE" id="PS50113">
    <property type="entry name" value="PAC"/>
    <property type="match status" value="2"/>
</dbReference>
<evidence type="ECO:0000256" key="8">
    <source>
        <dbReference type="ARBA" id="ARBA00022741"/>
    </source>
</evidence>
<dbReference type="CDD" id="cd16922">
    <property type="entry name" value="HATPase_EvgS-ArcB-TorS-like"/>
    <property type="match status" value="1"/>
</dbReference>
<dbReference type="SUPFAM" id="SSF47384">
    <property type="entry name" value="Homodimeric domain of signal transducing histidine kinase"/>
    <property type="match status" value="1"/>
</dbReference>
<evidence type="ECO:0000256" key="6">
    <source>
        <dbReference type="ARBA" id="ARBA00022679"/>
    </source>
</evidence>
<evidence type="ECO:0000259" key="18">
    <source>
        <dbReference type="PROSITE" id="PS50109"/>
    </source>
</evidence>
<dbReference type="InterPro" id="IPR003661">
    <property type="entry name" value="HisK_dim/P_dom"/>
</dbReference>
<dbReference type="SMART" id="SM00448">
    <property type="entry name" value="REC"/>
    <property type="match status" value="1"/>
</dbReference>
<dbReference type="PROSITE" id="PS50110">
    <property type="entry name" value="RESPONSE_REGULATORY"/>
    <property type="match status" value="1"/>
</dbReference>
<keyword evidence="6" id="KW-0808">Transferase</keyword>
<feature type="domain" description="PAC" evidence="20">
    <location>
        <begin position="246"/>
        <end position="298"/>
    </location>
</feature>
<dbReference type="EMBL" id="QBKN01000004">
    <property type="protein sequence ID" value="PTX50733.1"/>
    <property type="molecule type" value="Genomic_DNA"/>
</dbReference>
<dbReference type="PROSITE" id="PS50109">
    <property type="entry name" value="HIS_KIN"/>
    <property type="match status" value="1"/>
</dbReference>
<dbReference type="CDD" id="cd17546">
    <property type="entry name" value="REC_hyHK_CKI1_RcsC-like"/>
    <property type="match status" value="1"/>
</dbReference>
<evidence type="ECO:0000256" key="9">
    <source>
        <dbReference type="ARBA" id="ARBA00022777"/>
    </source>
</evidence>
<evidence type="ECO:0000256" key="1">
    <source>
        <dbReference type="ARBA" id="ARBA00000085"/>
    </source>
</evidence>
<dbReference type="SUPFAM" id="SSF55874">
    <property type="entry name" value="ATPase domain of HSP90 chaperone/DNA topoisomerase II/histidine kinase"/>
    <property type="match status" value="1"/>
</dbReference>
<dbReference type="InterPro" id="IPR000700">
    <property type="entry name" value="PAS-assoc_C"/>
</dbReference>
<evidence type="ECO:0000256" key="4">
    <source>
        <dbReference type="ARBA" id="ARBA00022475"/>
    </source>
</evidence>
<dbReference type="Pfam" id="PF00072">
    <property type="entry name" value="Response_reg"/>
    <property type="match status" value="1"/>
</dbReference>
<evidence type="ECO:0000259" key="21">
    <source>
        <dbReference type="PROSITE" id="PS50894"/>
    </source>
</evidence>
<dbReference type="FunFam" id="3.30.565.10:FF:000010">
    <property type="entry name" value="Sensor histidine kinase RcsC"/>
    <property type="match status" value="1"/>
</dbReference>
<keyword evidence="11" id="KW-1133">Transmembrane helix</keyword>
<feature type="domain" description="PAC" evidence="20">
    <location>
        <begin position="116"/>
        <end position="168"/>
    </location>
</feature>
<comment type="caution">
    <text evidence="22">The sequence shown here is derived from an EMBL/GenBank/DDBJ whole genome shotgun (WGS) entry which is preliminary data.</text>
</comment>
<dbReference type="Gene3D" id="3.30.565.10">
    <property type="entry name" value="Histidine kinase-like ATPase, C-terminal domain"/>
    <property type="match status" value="1"/>
</dbReference>
<evidence type="ECO:0000256" key="16">
    <source>
        <dbReference type="PROSITE-ProRule" id="PRU00110"/>
    </source>
</evidence>
<keyword evidence="4" id="KW-1003">Cell membrane</keyword>
<dbReference type="PROSITE" id="PS50894">
    <property type="entry name" value="HPT"/>
    <property type="match status" value="1"/>
</dbReference>
<feature type="domain" description="Histidine kinase" evidence="18">
    <location>
        <begin position="316"/>
        <end position="538"/>
    </location>
</feature>
<dbReference type="InterPro" id="IPR004358">
    <property type="entry name" value="Sig_transdc_His_kin-like_C"/>
</dbReference>
<evidence type="ECO:0000256" key="7">
    <source>
        <dbReference type="ARBA" id="ARBA00022692"/>
    </source>
</evidence>
<evidence type="ECO:0000256" key="5">
    <source>
        <dbReference type="ARBA" id="ARBA00022553"/>
    </source>
</evidence>
<evidence type="ECO:0000256" key="2">
    <source>
        <dbReference type="ARBA" id="ARBA00004651"/>
    </source>
</evidence>
<evidence type="ECO:0000256" key="15">
    <source>
        <dbReference type="ARBA" id="ARBA00068150"/>
    </source>
</evidence>
<comment type="subunit">
    <text evidence="14">At low DSF concentrations, interacts with RpfF.</text>
</comment>
<dbReference type="InterPro" id="IPR036890">
    <property type="entry name" value="HATPase_C_sf"/>
</dbReference>
<dbReference type="PRINTS" id="PR00344">
    <property type="entry name" value="BCTRLSENSOR"/>
</dbReference>
<comment type="catalytic activity">
    <reaction evidence="1">
        <text>ATP + protein L-histidine = ADP + protein N-phospho-L-histidine.</text>
        <dbReference type="EC" id="2.7.13.3"/>
    </reaction>
</comment>
<dbReference type="SMART" id="SM00388">
    <property type="entry name" value="HisKA"/>
    <property type="match status" value="1"/>
</dbReference>
<dbReference type="Gene3D" id="3.40.50.2300">
    <property type="match status" value="1"/>
</dbReference>
<keyword evidence="8" id="KW-0547">Nucleotide-binding</keyword>
<accession>A0A2T6B3Y2</accession>
<dbReference type="InterPro" id="IPR036641">
    <property type="entry name" value="HPT_dom_sf"/>
</dbReference>
<evidence type="ECO:0000313" key="22">
    <source>
        <dbReference type="EMBL" id="PTX50733.1"/>
    </source>
</evidence>
<feature type="modified residue" description="Phosphohistidine" evidence="16">
    <location>
        <position position="768"/>
    </location>
</feature>
<evidence type="ECO:0000259" key="19">
    <source>
        <dbReference type="PROSITE" id="PS50110"/>
    </source>
</evidence>
<dbReference type="Proteomes" id="UP000244069">
    <property type="component" value="Unassembled WGS sequence"/>
</dbReference>